<feature type="compositionally biased region" description="Polar residues" evidence="9">
    <location>
        <begin position="208"/>
        <end position="224"/>
    </location>
</feature>
<dbReference type="InterPro" id="IPR045191">
    <property type="entry name" value="MBR1/2-like"/>
</dbReference>
<dbReference type="PANTHER" id="PTHR22937:SF65">
    <property type="entry name" value="E3 UBIQUITIN-PROTEIN LIGASE ARK2C"/>
    <property type="match status" value="1"/>
</dbReference>
<evidence type="ECO:0000256" key="5">
    <source>
        <dbReference type="ARBA" id="ARBA00022771"/>
    </source>
</evidence>
<keyword evidence="5 8" id="KW-0863">Zinc-finger</keyword>
<feature type="compositionally biased region" description="Basic and acidic residues" evidence="9">
    <location>
        <begin position="127"/>
        <end position="139"/>
    </location>
</feature>
<dbReference type="InterPro" id="IPR013083">
    <property type="entry name" value="Znf_RING/FYVE/PHD"/>
</dbReference>
<name>A0A7S4G4P8_9EUGL</name>
<evidence type="ECO:0000256" key="4">
    <source>
        <dbReference type="ARBA" id="ARBA00022723"/>
    </source>
</evidence>
<feature type="compositionally biased region" description="Polar residues" evidence="9">
    <location>
        <begin position="173"/>
        <end position="187"/>
    </location>
</feature>
<accession>A0A7S4G4P8</accession>
<feature type="region of interest" description="Disordered" evidence="9">
    <location>
        <begin position="263"/>
        <end position="288"/>
    </location>
</feature>
<reference evidence="11" key="1">
    <citation type="submission" date="2021-01" db="EMBL/GenBank/DDBJ databases">
        <authorList>
            <person name="Corre E."/>
            <person name="Pelletier E."/>
            <person name="Niang G."/>
            <person name="Scheremetjew M."/>
            <person name="Finn R."/>
            <person name="Kale V."/>
            <person name="Holt S."/>
            <person name="Cochrane G."/>
            <person name="Meng A."/>
            <person name="Brown T."/>
            <person name="Cohen L."/>
        </authorList>
    </citation>
    <scope>NUCLEOTIDE SEQUENCE</scope>
    <source>
        <strain evidence="11">CCMP1594</strain>
    </source>
</reference>
<feature type="compositionally biased region" description="Polar residues" evidence="9">
    <location>
        <begin position="87"/>
        <end position="112"/>
    </location>
</feature>
<evidence type="ECO:0000256" key="7">
    <source>
        <dbReference type="ARBA" id="ARBA00022833"/>
    </source>
</evidence>
<dbReference type="SUPFAM" id="SSF57850">
    <property type="entry name" value="RING/U-box"/>
    <property type="match status" value="1"/>
</dbReference>
<dbReference type="GO" id="GO:0008270">
    <property type="term" value="F:zinc ion binding"/>
    <property type="evidence" value="ECO:0007669"/>
    <property type="project" value="UniProtKB-KW"/>
</dbReference>
<dbReference type="AlphaFoldDB" id="A0A7S4G4P8"/>
<keyword evidence="4" id="KW-0479">Metal-binding</keyword>
<comment type="catalytic activity">
    <reaction evidence="1">
        <text>S-ubiquitinyl-[E2 ubiquitin-conjugating enzyme]-L-cysteine + [acceptor protein]-L-lysine = [E2 ubiquitin-conjugating enzyme]-L-cysteine + N(6)-ubiquitinyl-[acceptor protein]-L-lysine.</text>
        <dbReference type="EC" id="2.3.2.27"/>
    </reaction>
</comment>
<evidence type="ECO:0000256" key="9">
    <source>
        <dbReference type="SAM" id="MobiDB-lite"/>
    </source>
</evidence>
<feature type="compositionally biased region" description="Polar residues" evidence="9">
    <location>
        <begin position="148"/>
        <end position="163"/>
    </location>
</feature>
<keyword evidence="3" id="KW-0808">Transferase</keyword>
<feature type="region of interest" description="Disordered" evidence="9">
    <location>
        <begin position="87"/>
        <end position="234"/>
    </location>
</feature>
<dbReference type="Pfam" id="PF13639">
    <property type="entry name" value="zf-RING_2"/>
    <property type="match status" value="1"/>
</dbReference>
<dbReference type="CDD" id="cd16467">
    <property type="entry name" value="RING-H2_RNF6-like"/>
    <property type="match status" value="1"/>
</dbReference>
<protein>
    <recommendedName>
        <fullName evidence="2">RING-type E3 ubiquitin transferase</fullName>
        <ecNumber evidence="2">2.3.2.27</ecNumber>
    </recommendedName>
</protein>
<keyword evidence="7" id="KW-0862">Zinc</keyword>
<evidence type="ECO:0000256" key="3">
    <source>
        <dbReference type="ARBA" id="ARBA00022679"/>
    </source>
</evidence>
<dbReference type="SMART" id="SM00184">
    <property type="entry name" value="RING"/>
    <property type="match status" value="1"/>
</dbReference>
<keyword evidence="6" id="KW-0833">Ubl conjugation pathway</keyword>
<evidence type="ECO:0000313" key="11">
    <source>
        <dbReference type="EMBL" id="CAE0825192.1"/>
    </source>
</evidence>
<evidence type="ECO:0000259" key="10">
    <source>
        <dbReference type="PROSITE" id="PS50089"/>
    </source>
</evidence>
<dbReference type="Gene3D" id="3.30.40.10">
    <property type="entry name" value="Zinc/RING finger domain, C3HC4 (zinc finger)"/>
    <property type="match status" value="1"/>
</dbReference>
<evidence type="ECO:0000256" key="2">
    <source>
        <dbReference type="ARBA" id="ARBA00012483"/>
    </source>
</evidence>
<organism evidence="11">
    <name type="scientific">Eutreptiella gymnastica</name>
    <dbReference type="NCBI Taxonomy" id="73025"/>
    <lineage>
        <taxon>Eukaryota</taxon>
        <taxon>Discoba</taxon>
        <taxon>Euglenozoa</taxon>
        <taxon>Euglenida</taxon>
        <taxon>Spirocuta</taxon>
        <taxon>Euglenophyceae</taxon>
        <taxon>Eutreptiales</taxon>
        <taxon>Eutreptiaceae</taxon>
        <taxon>Eutreptiella</taxon>
    </lineage>
</organism>
<feature type="compositionally biased region" description="Basic and acidic residues" evidence="9">
    <location>
        <begin position="188"/>
        <end position="198"/>
    </location>
</feature>
<proteinExistence type="predicted"/>
<dbReference type="EC" id="2.3.2.27" evidence="2"/>
<dbReference type="InterPro" id="IPR001841">
    <property type="entry name" value="Znf_RING"/>
</dbReference>
<evidence type="ECO:0000256" key="1">
    <source>
        <dbReference type="ARBA" id="ARBA00000900"/>
    </source>
</evidence>
<evidence type="ECO:0000256" key="8">
    <source>
        <dbReference type="PROSITE-ProRule" id="PRU00175"/>
    </source>
</evidence>
<dbReference type="GO" id="GO:0061630">
    <property type="term" value="F:ubiquitin protein ligase activity"/>
    <property type="evidence" value="ECO:0007669"/>
    <property type="project" value="UniProtKB-EC"/>
</dbReference>
<sequence length="427" mass="48335">MHAVRPWNTFNGQHAPCRWVPRAWWCVHQELSTRAQITDDVVQLLNVLDAQGLGPREARQLTSSQWDSVRRGCHPSSINALRHHLNSGSATSARQAHPWQQPNSSSQASPRTRYSGIRPRGASTYEHSNKRFCTERRDYSAGPEWPQSRPNGTRSQNNRTTAASRRPYRSYNVRWSNGCPESSQGANRSEHGPNRPDRSNVPPAPWTNVRSSGNSPGTLHNASQAHWRAPRTNTWNEPSDPVYWGPVPDPVPVQHPAIRPWAPQHHRTDAPRYSSSYSPPDTARHHHHPVGPHMHPVVFVPSYMFSAGGNRDWYVAEPEVDVDNMTYEELLELGERIGKVSTGLSEAELDNIAPPMVVSERRAAELGSQECCICMSSYEEDEVLRELPCSHMYHRHCIDRWLSDTHICPICKGDVREMKHAQECGPE</sequence>
<evidence type="ECO:0000256" key="6">
    <source>
        <dbReference type="ARBA" id="ARBA00022786"/>
    </source>
</evidence>
<dbReference type="PANTHER" id="PTHR22937">
    <property type="entry name" value="E3 UBIQUITIN-PROTEIN LIGASE RNF165"/>
    <property type="match status" value="1"/>
</dbReference>
<feature type="domain" description="RING-type" evidence="10">
    <location>
        <begin position="371"/>
        <end position="412"/>
    </location>
</feature>
<gene>
    <name evidence="11" type="ORF">EGYM00163_LOCUS36438</name>
</gene>
<dbReference type="EMBL" id="HBJA01105487">
    <property type="protein sequence ID" value="CAE0825192.1"/>
    <property type="molecule type" value="Transcribed_RNA"/>
</dbReference>
<dbReference type="PROSITE" id="PS50089">
    <property type="entry name" value="ZF_RING_2"/>
    <property type="match status" value="1"/>
</dbReference>